<organism evidence="2">
    <name type="scientific">marine sediment metagenome</name>
    <dbReference type="NCBI Taxonomy" id="412755"/>
    <lineage>
        <taxon>unclassified sequences</taxon>
        <taxon>metagenomes</taxon>
        <taxon>ecological metagenomes</taxon>
    </lineage>
</organism>
<dbReference type="GO" id="GO:0006355">
    <property type="term" value="P:regulation of DNA-templated transcription"/>
    <property type="evidence" value="ECO:0007669"/>
    <property type="project" value="InterPro"/>
</dbReference>
<protein>
    <recommendedName>
        <fullName evidence="1">Ribbon-helix-helix protein CopG domain-containing protein</fullName>
    </recommendedName>
</protein>
<dbReference type="InterPro" id="IPR013321">
    <property type="entry name" value="Arc_rbn_hlx_hlx"/>
</dbReference>
<proteinExistence type="predicted"/>
<gene>
    <name evidence="2" type="ORF">LCGC14_0882940</name>
</gene>
<dbReference type="InterPro" id="IPR002145">
    <property type="entry name" value="CopG"/>
</dbReference>
<reference evidence="2" key="1">
    <citation type="journal article" date="2015" name="Nature">
        <title>Complex archaea that bridge the gap between prokaryotes and eukaryotes.</title>
        <authorList>
            <person name="Spang A."/>
            <person name="Saw J.H."/>
            <person name="Jorgensen S.L."/>
            <person name="Zaremba-Niedzwiedzka K."/>
            <person name="Martijn J."/>
            <person name="Lind A.E."/>
            <person name="van Eijk R."/>
            <person name="Schleper C."/>
            <person name="Guy L."/>
            <person name="Ettema T.J."/>
        </authorList>
    </citation>
    <scope>NUCLEOTIDE SEQUENCE</scope>
</reference>
<dbReference type="AlphaFoldDB" id="A0A0F9PLY7"/>
<dbReference type="CDD" id="cd22231">
    <property type="entry name" value="RHH_NikR_HicB-like"/>
    <property type="match status" value="1"/>
</dbReference>
<evidence type="ECO:0000313" key="2">
    <source>
        <dbReference type="EMBL" id="KKN25612.1"/>
    </source>
</evidence>
<dbReference type="Pfam" id="PF01402">
    <property type="entry name" value="RHH_1"/>
    <property type="match status" value="1"/>
</dbReference>
<name>A0A0F9PLY7_9ZZZZ</name>
<dbReference type="Gene3D" id="1.10.1220.10">
    <property type="entry name" value="Met repressor-like"/>
    <property type="match status" value="1"/>
</dbReference>
<dbReference type="EMBL" id="LAZR01002788">
    <property type="protein sequence ID" value="KKN25612.1"/>
    <property type="molecule type" value="Genomic_DNA"/>
</dbReference>
<sequence>MKIITINLPEKYLDAIQILNDMNLYPSRSEAIRTALGLFLNKELKMYNDLDDESFKILIRSKLIKSH</sequence>
<accession>A0A0F9PLY7</accession>
<feature type="domain" description="Ribbon-helix-helix protein CopG" evidence="1">
    <location>
        <begin position="2"/>
        <end position="43"/>
    </location>
</feature>
<dbReference type="InterPro" id="IPR010985">
    <property type="entry name" value="Ribbon_hlx_hlx"/>
</dbReference>
<comment type="caution">
    <text evidence="2">The sequence shown here is derived from an EMBL/GenBank/DDBJ whole genome shotgun (WGS) entry which is preliminary data.</text>
</comment>
<dbReference type="SUPFAM" id="SSF47598">
    <property type="entry name" value="Ribbon-helix-helix"/>
    <property type="match status" value="1"/>
</dbReference>
<evidence type="ECO:0000259" key="1">
    <source>
        <dbReference type="Pfam" id="PF01402"/>
    </source>
</evidence>